<dbReference type="Pfam" id="PF25812">
    <property type="entry name" value="RAD24_helical"/>
    <property type="match status" value="1"/>
</dbReference>
<keyword evidence="5" id="KW-0539">Nucleus</keyword>
<dbReference type="InterPro" id="IPR057927">
    <property type="entry name" value="RAD24-like_helical"/>
</dbReference>
<reference evidence="9 10" key="1">
    <citation type="submission" date="2019-02" db="EMBL/GenBank/DDBJ databases">
        <title>Genome sequencing of the rare red list fungi Phlebia centrifuga.</title>
        <authorList>
            <person name="Buettner E."/>
            <person name="Kellner H."/>
        </authorList>
    </citation>
    <scope>NUCLEOTIDE SEQUENCE [LARGE SCALE GENOMIC DNA]</scope>
    <source>
        <strain evidence="9 10">DSM 108282</strain>
    </source>
</reference>
<feature type="domain" description="Checkpoint protein RAD24-like helical bundle" evidence="8">
    <location>
        <begin position="85"/>
        <end position="194"/>
    </location>
</feature>
<feature type="region of interest" description="Disordered" evidence="7">
    <location>
        <begin position="102"/>
        <end position="140"/>
    </location>
</feature>
<dbReference type="GO" id="GO:0003682">
    <property type="term" value="F:chromatin binding"/>
    <property type="evidence" value="ECO:0007669"/>
    <property type="project" value="TreeGrafter"/>
</dbReference>
<evidence type="ECO:0000256" key="7">
    <source>
        <dbReference type="SAM" id="MobiDB-lite"/>
    </source>
</evidence>
<keyword evidence="6" id="KW-0131">Cell cycle</keyword>
<dbReference type="Gene3D" id="1.10.8.60">
    <property type="match status" value="1"/>
</dbReference>
<gene>
    <name evidence="9" type="ORF">EW026_g827</name>
</gene>
<comment type="subcellular location">
    <subcellularLocation>
        <location evidence="1">Nucleus</location>
    </subcellularLocation>
</comment>
<evidence type="ECO:0000256" key="3">
    <source>
        <dbReference type="ARBA" id="ARBA00022763"/>
    </source>
</evidence>
<dbReference type="GO" id="GO:0005634">
    <property type="term" value="C:nucleus"/>
    <property type="evidence" value="ECO:0007669"/>
    <property type="project" value="UniProtKB-SubCell"/>
</dbReference>
<keyword evidence="4" id="KW-0067">ATP-binding</keyword>
<evidence type="ECO:0000256" key="1">
    <source>
        <dbReference type="ARBA" id="ARBA00004123"/>
    </source>
</evidence>
<name>A0A4S4KTX5_9APHY</name>
<dbReference type="GO" id="GO:0000077">
    <property type="term" value="P:DNA damage checkpoint signaling"/>
    <property type="evidence" value="ECO:0007669"/>
    <property type="project" value="TreeGrafter"/>
</dbReference>
<accession>A0A4S4KTX5</accession>
<evidence type="ECO:0000256" key="6">
    <source>
        <dbReference type="ARBA" id="ARBA00023306"/>
    </source>
</evidence>
<dbReference type="GO" id="GO:0005524">
    <property type="term" value="F:ATP binding"/>
    <property type="evidence" value="ECO:0007669"/>
    <property type="project" value="UniProtKB-KW"/>
</dbReference>
<organism evidence="9 10">
    <name type="scientific">Hermanssonia centrifuga</name>
    <dbReference type="NCBI Taxonomy" id="98765"/>
    <lineage>
        <taxon>Eukaryota</taxon>
        <taxon>Fungi</taxon>
        <taxon>Dikarya</taxon>
        <taxon>Basidiomycota</taxon>
        <taxon>Agaricomycotina</taxon>
        <taxon>Agaricomycetes</taxon>
        <taxon>Polyporales</taxon>
        <taxon>Meruliaceae</taxon>
        <taxon>Hermanssonia</taxon>
    </lineage>
</organism>
<evidence type="ECO:0000256" key="2">
    <source>
        <dbReference type="ARBA" id="ARBA00022741"/>
    </source>
</evidence>
<keyword evidence="3" id="KW-0227">DNA damage</keyword>
<protein>
    <recommendedName>
        <fullName evidence="8">Checkpoint protein RAD24-like helical bundle domain-containing protein</fullName>
    </recommendedName>
</protein>
<dbReference type="AlphaFoldDB" id="A0A4S4KTX5"/>
<dbReference type="PANTHER" id="PTHR12172:SF0">
    <property type="entry name" value="CELL CYCLE CHECKPOINT PROTEIN RAD17"/>
    <property type="match status" value="1"/>
</dbReference>
<evidence type="ECO:0000256" key="4">
    <source>
        <dbReference type="ARBA" id="ARBA00022840"/>
    </source>
</evidence>
<feature type="compositionally biased region" description="Acidic residues" evidence="7">
    <location>
        <begin position="329"/>
        <end position="346"/>
    </location>
</feature>
<dbReference type="InterPro" id="IPR004582">
    <property type="entry name" value="Checkpoint_prot_Rad17_Rad24"/>
</dbReference>
<dbReference type="GO" id="GO:0006281">
    <property type="term" value="P:DNA repair"/>
    <property type="evidence" value="ECO:0007669"/>
    <property type="project" value="InterPro"/>
</dbReference>
<feature type="compositionally biased region" description="Basic and acidic residues" evidence="7">
    <location>
        <begin position="113"/>
        <end position="140"/>
    </location>
</feature>
<evidence type="ECO:0000313" key="9">
    <source>
        <dbReference type="EMBL" id="THH01957.1"/>
    </source>
</evidence>
<dbReference type="GO" id="GO:0003689">
    <property type="term" value="F:DNA clamp loader activity"/>
    <property type="evidence" value="ECO:0007669"/>
    <property type="project" value="TreeGrafter"/>
</dbReference>
<keyword evidence="2" id="KW-0547">Nucleotide-binding</keyword>
<keyword evidence="10" id="KW-1185">Reference proteome</keyword>
<sequence>MKRALQHLLTTHFSQNSGIHPSKEVLDIITESSNGDIRSAIMALQFACVRPNPGFELPEKSKGKVKSKKGNVNARMIMEAVTRREQSLALFHLIGKILYNKRKGDPPSQSASAKDRERDRGLDAKLKDPTKLPTHLREHDRKTSRVDVEMLYADSPIDSSLLSLYIHQNYTQYCNELDECEGIMEWLSWVDSSGGDSWQQANPHRFHLLTLGTMHSLPTPVPRRNQKAYKPAFFDVLKRERESEDGIREVHEWLRMVGPFTPIYPRILSLGFQQDDLGTGWTWKDISTDLGAVLKAKDIAGSTDTRPPLSHRRFSRMEFTRDSSGLTELADEGDMGQDSVPVDDDDRYCAQGEKNEADRGGWLEGDDIEEF</sequence>
<proteinExistence type="predicted"/>
<feature type="region of interest" description="Disordered" evidence="7">
    <location>
        <begin position="325"/>
        <end position="371"/>
    </location>
</feature>
<dbReference type="GO" id="GO:0033314">
    <property type="term" value="P:mitotic DNA replication checkpoint signaling"/>
    <property type="evidence" value="ECO:0007669"/>
    <property type="project" value="TreeGrafter"/>
</dbReference>
<dbReference type="Proteomes" id="UP000309038">
    <property type="component" value="Unassembled WGS sequence"/>
</dbReference>
<comment type="caution">
    <text evidence="9">The sequence shown here is derived from an EMBL/GenBank/DDBJ whole genome shotgun (WGS) entry which is preliminary data.</text>
</comment>
<evidence type="ECO:0000259" key="8">
    <source>
        <dbReference type="Pfam" id="PF25812"/>
    </source>
</evidence>
<evidence type="ECO:0000256" key="5">
    <source>
        <dbReference type="ARBA" id="ARBA00023242"/>
    </source>
</evidence>
<dbReference type="EMBL" id="SGPJ01000013">
    <property type="protein sequence ID" value="THH01957.1"/>
    <property type="molecule type" value="Genomic_DNA"/>
</dbReference>
<dbReference type="PANTHER" id="PTHR12172">
    <property type="entry name" value="CELL CYCLE CHECKPOINT PROTEIN RAD17"/>
    <property type="match status" value="1"/>
</dbReference>
<evidence type="ECO:0000313" key="10">
    <source>
        <dbReference type="Proteomes" id="UP000309038"/>
    </source>
</evidence>